<proteinExistence type="predicted"/>
<gene>
    <name evidence="1" type="ORF">EVA_16297</name>
</gene>
<dbReference type="EMBL" id="AMCI01005710">
    <property type="protein sequence ID" value="EJW95615.1"/>
    <property type="molecule type" value="Genomic_DNA"/>
</dbReference>
<evidence type="ECO:0000313" key="1">
    <source>
        <dbReference type="EMBL" id="EJW95615.1"/>
    </source>
</evidence>
<dbReference type="AlphaFoldDB" id="J9C711"/>
<name>J9C711_9ZZZZ</name>
<protein>
    <submittedName>
        <fullName evidence="1">Uncharacterized protein</fullName>
    </submittedName>
</protein>
<organism evidence="1">
    <name type="scientific">gut metagenome</name>
    <dbReference type="NCBI Taxonomy" id="749906"/>
    <lineage>
        <taxon>unclassified sequences</taxon>
        <taxon>metagenomes</taxon>
        <taxon>organismal metagenomes</taxon>
    </lineage>
</organism>
<reference evidence="1" key="1">
    <citation type="journal article" date="2012" name="PLoS ONE">
        <title>Gene sets for utilization of primary and secondary nutrition supplies in the distal gut of endangered iberian lynx.</title>
        <authorList>
            <person name="Alcaide M."/>
            <person name="Messina E."/>
            <person name="Richter M."/>
            <person name="Bargiela R."/>
            <person name="Peplies J."/>
            <person name="Huws S.A."/>
            <person name="Newbold C.J."/>
            <person name="Golyshin P.N."/>
            <person name="Simon M.A."/>
            <person name="Lopez G."/>
            <person name="Yakimov M.M."/>
            <person name="Ferrer M."/>
        </authorList>
    </citation>
    <scope>NUCLEOTIDE SEQUENCE</scope>
</reference>
<accession>J9C711</accession>
<comment type="caution">
    <text evidence="1">The sequence shown here is derived from an EMBL/GenBank/DDBJ whole genome shotgun (WGS) entry which is preliminary data.</text>
</comment>
<sequence>MGELIVVSIPGEIDEQYAWQRCYLNVELMVRNKAKGLADMTKLEGMLNAVNEIFPMVTKRFSATSPRLLLKGDDGLGFTRWMIRARLVINTTDSYNNEI</sequence>